<keyword evidence="4" id="KW-0904">Protein phosphatase</keyword>
<keyword evidence="3" id="KW-0378">Hydrolase</keyword>
<evidence type="ECO:0000256" key="4">
    <source>
        <dbReference type="ARBA" id="ARBA00022912"/>
    </source>
</evidence>
<dbReference type="InterPro" id="IPR029021">
    <property type="entry name" value="Prot-tyrosine_phosphatase-like"/>
</dbReference>
<evidence type="ECO:0000256" key="2">
    <source>
        <dbReference type="ARBA" id="ARBA00013064"/>
    </source>
</evidence>
<evidence type="ECO:0000256" key="1">
    <source>
        <dbReference type="ARBA" id="ARBA00008601"/>
    </source>
</evidence>
<sequence length="65" mass="7738">MKFDLTYLQYALVLLQEICEFVFSNDGFTEQLKMFEEMGFKVDHSRSIYNRFHMKVLGKASFSMP</sequence>
<gene>
    <name evidence="5" type="ORF">QJS04_geneDACA008335</name>
</gene>
<accession>A0AAV9AVN6</accession>
<dbReference type="EMBL" id="JAUJYN010000006">
    <property type="protein sequence ID" value="KAK1268227.1"/>
    <property type="molecule type" value="Genomic_DNA"/>
</dbReference>
<dbReference type="GO" id="GO:0008138">
    <property type="term" value="F:protein tyrosine/serine/threonine phosphatase activity"/>
    <property type="evidence" value="ECO:0007669"/>
    <property type="project" value="TreeGrafter"/>
</dbReference>
<dbReference type="EC" id="3.1.3.48" evidence="2"/>
<dbReference type="Proteomes" id="UP001179952">
    <property type="component" value="Unassembled WGS sequence"/>
</dbReference>
<proteinExistence type="inferred from homology"/>
<reference evidence="5" key="1">
    <citation type="journal article" date="2023" name="Nat. Commun.">
        <title>Diploid and tetraploid genomes of Acorus and the evolution of monocots.</title>
        <authorList>
            <person name="Ma L."/>
            <person name="Liu K.W."/>
            <person name="Li Z."/>
            <person name="Hsiao Y.Y."/>
            <person name="Qi Y."/>
            <person name="Fu T."/>
            <person name="Tang G.D."/>
            <person name="Zhang D."/>
            <person name="Sun W.H."/>
            <person name="Liu D.K."/>
            <person name="Li Y."/>
            <person name="Chen G.Z."/>
            <person name="Liu X.D."/>
            <person name="Liao X.Y."/>
            <person name="Jiang Y.T."/>
            <person name="Yu X."/>
            <person name="Hao Y."/>
            <person name="Huang J."/>
            <person name="Zhao X.W."/>
            <person name="Ke S."/>
            <person name="Chen Y.Y."/>
            <person name="Wu W.L."/>
            <person name="Hsu J.L."/>
            <person name="Lin Y.F."/>
            <person name="Huang M.D."/>
            <person name="Li C.Y."/>
            <person name="Huang L."/>
            <person name="Wang Z.W."/>
            <person name="Zhao X."/>
            <person name="Zhong W.Y."/>
            <person name="Peng D.H."/>
            <person name="Ahmad S."/>
            <person name="Lan S."/>
            <person name="Zhang J.S."/>
            <person name="Tsai W.C."/>
            <person name="Van de Peer Y."/>
            <person name="Liu Z.J."/>
        </authorList>
    </citation>
    <scope>NUCLEOTIDE SEQUENCE</scope>
    <source>
        <strain evidence="5">SCP</strain>
    </source>
</reference>
<evidence type="ECO:0000313" key="5">
    <source>
        <dbReference type="EMBL" id="KAK1268227.1"/>
    </source>
</evidence>
<comment type="similarity">
    <text evidence="1">Belongs to the protein-tyrosine phosphatase family. Non-receptor class dual specificity subfamily.</text>
</comment>
<comment type="caution">
    <text evidence="5">The sequence shown here is derived from an EMBL/GenBank/DDBJ whole genome shotgun (WGS) entry which is preliminary data.</text>
</comment>
<dbReference type="Gene3D" id="3.90.190.10">
    <property type="entry name" value="Protein tyrosine phosphatase superfamily"/>
    <property type="match status" value="1"/>
</dbReference>
<reference evidence="5" key="2">
    <citation type="submission" date="2023-06" db="EMBL/GenBank/DDBJ databases">
        <authorList>
            <person name="Ma L."/>
            <person name="Liu K.-W."/>
            <person name="Li Z."/>
            <person name="Hsiao Y.-Y."/>
            <person name="Qi Y."/>
            <person name="Fu T."/>
            <person name="Tang G."/>
            <person name="Zhang D."/>
            <person name="Sun W.-H."/>
            <person name="Liu D.-K."/>
            <person name="Li Y."/>
            <person name="Chen G.-Z."/>
            <person name="Liu X.-D."/>
            <person name="Liao X.-Y."/>
            <person name="Jiang Y.-T."/>
            <person name="Yu X."/>
            <person name="Hao Y."/>
            <person name="Huang J."/>
            <person name="Zhao X.-W."/>
            <person name="Ke S."/>
            <person name="Chen Y.-Y."/>
            <person name="Wu W.-L."/>
            <person name="Hsu J.-L."/>
            <person name="Lin Y.-F."/>
            <person name="Huang M.-D."/>
            <person name="Li C.-Y."/>
            <person name="Huang L."/>
            <person name="Wang Z.-W."/>
            <person name="Zhao X."/>
            <person name="Zhong W.-Y."/>
            <person name="Peng D.-H."/>
            <person name="Ahmad S."/>
            <person name="Lan S."/>
            <person name="Zhang J.-S."/>
            <person name="Tsai W.-C."/>
            <person name="Van De Peer Y."/>
            <person name="Liu Z.-J."/>
        </authorList>
    </citation>
    <scope>NUCLEOTIDE SEQUENCE</scope>
    <source>
        <strain evidence="5">SCP</strain>
        <tissue evidence="5">Leaves</tissue>
    </source>
</reference>
<dbReference type="PANTHER" id="PTHR45848:SF4">
    <property type="entry name" value="DUAL SPECIFICITY PROTEIN PHOSPHATASE 12"/>
    <property type="match status" value="1"/>
</dbReference>
<dbReference type="AlphaFoldDB" id="A0AAV9AVN6"/>
<dbReference type="PANTHER" id="PTHR45848">
    <property type="entry name" value="DUAL SPECIFICITY PROTEIN PHOSPHATASE 12 FAMILY MEMBER"/>
    <property type="match status" value="1"/>
</dbReference>
<evidence type="ECO:0000313" key="6">
    <source>
        <dbReference type="Proteomes" id="UP001179952"/>
    </source>
</evidence>
<dbReference type="GO" id="GO:0004725">
    <property type="term" value="F:protein tyrosine phosphatase activity"/>
    <property type="evidence" value="ECO:0007669"/>
    <property type="project" value="UniProtKB-EC"/>
</dbReference>
<evidence type="ECO:0000256" key="3">
    <source>
        <dbReference type="ARBA" id="ARBA00022801"/>
    </source>
</evidence>
<organism evidence="5 6">
    <name type="scientific">Acorus gramineus</name>
    <name type="common">Dwarf sweet flag</name>
    <dbReference type="NCBI Taxonomy" id="55184"/>
    <lineage>
        <taxon>Eukaryota</taxon>
        <taxon>Viridiplantae</taxon>
        <taxon>Streptophyta</taxon>
        <taxon>Embryophyta</taxon>
        <taxon>Tracheophyta</taxon>
        <taxon>Spermatophyta</taxon>
        <taxon>Magnoliopsida</taxon>
        <taxon>Liliopsida</taxon>
        <taxon>Acoraceae</taxon>
        <taxon>Acorus</taxon>
    </lineage>
</organism>
<protein>
    <recommendedName>
        <fullName evidence="2">protein-tyrosine-phosphatase</fullName>
        <ecNumber evidence="2">3.1.3.48</ecNumber>
    </recommendedName>
</protein>
<name>A0AAV9AVN6_ACOGR</name>
<keyword evidence="6" id="KW-1185">Reference proteome</keyword>